<keyword evidence="4" id="KW-1185">Reference proteome</keyword>
<keyword evidence="2" id="KW-1133">Transmembrane helix</keyword>
<accession>A0AAE0TZV7</accession>
<comment type="caution">
    <text evidence="3">The sequence shown here is derived from an EMBL/GenBank/DDBJ whole genome shotgun (WGS) entry which is preliminary data.</text>
</comment>
<feature type="compositionally biased region" description="Basic and acidic residues" evidence="1">
    <location>
        <begin position="260"/>
        <end position="274"/>
    </location>
</feature>
<dbReference type="EMBL" id="JAULSW010000004">
    <property type="protein sequence ID" value="KAK3385641.1"/>
    <property type="molecule type" value="Genomic_DNA"/>
</dbReference>
<feature type="region of interest" description="Disordered" evidence="1">
    <location>
        <begin position="258"/>
        <end position="283"/>
    </location>
</feature>
<protein>
    <submittedName>
        <fullName evidence="3">Uncharacterized protein</fullName>
    </submittedName>
</protein>
<organism evidence="3 4">
    <name type="scientific">Podospora didyma</name>
    <dbReference type="NCBI Taxonomy" id="330526"/>
    <lineage>
        <taxon>Eukaryota</taxon>
        <taxon>Fungi</taxon>
        <taxon>Dikarya</taxon>
        <taxon>Ascomycota</taxon>
        <taxon>Pezizomycotina</taxon>
        <taxon>Sordariomycetes</taxon>
        <taxon>Sordariomycetidae</taxon>
        <taxon>Sordariales</taxon>
        <taxon>Podosporaceae</taxon>
        <taxon>Podospora</taxon>
    </lineage>
</organism>
<feature type="transmembrane region" description="Helical" evidence="2">
    <location>
        <begin position="309"/>
        <end position="332"/>
    </location>
</feature>
<evidence type="ECO:0000313" key="4">
    <source>
        <dbReference type="Proteomes" id="UP001285441"/>
    </source>
</evidence>
<dbReference type="AlphaFoldDB" id="A0AAE0TZV7"/>
<evidence type="ECO:0000256" key="2">
    <source>
        <dbReference type="SAM" id="Phobius"/>
    </source>
</evidence>
<feature type="region of interest" description="Disordered" evidence="1">
    <location>
        <begin position="89"/>
        <end position="113"/>
    </location>
</feature>
<keyword evidence="2" id="KW-0472">Membrane</keyword>
<dbReference type="Proteomes" id="UP001285441">
    <property type="component" value="Unassembled WGS sequence"/>
</dbReference>
<keyword evidence="2" id="KW-0812">Transmembrane</keyword>
<feature type="transmembrane region" description="Helical" evidence="2">
    <location>
        <begin position="344"/>
        <end position="363"/>
    </location>
</feature>
<reference evidence="3" key="1">
    <citation type="journal article" date="2023" name="Mol. Phylogenet. Evol.">
        <title>Genome-scale phylogeny and comparative genomics of the fungal order Sordariales.</title>
        <authorList>
            <person name="Hensen N."/>
            <person name="Bonometti L."/>
            <person name="Westerberg I."/>
            <person name="Brannstrom I.O."/>
            <person name="Guillou S."/>
            <person name="Cros-Aarteil S."/>
            <person name="Calhoun S."/>
            <person name="Haridas S."/>
            <person name="Kuo A."/>
            <person name="Mondo S."/>
            <person name="Pangilinan J."/>
            <person name="Riley R."/>
            <person name="LaButti K."/>
            <person name="Andreopoulos B."/>
            <person name="Lipzen A."/>
            <person name="Chen C."/>
            <person name="Yan M."/>
            <person name="Daum C."/>
            <person name="Ng V."/>
            <person name="Clum A."/>
            <person name="Steindorff A."/>
            <person name="Ohm R.A."/>
            <person name="Martin F."/>
            <person name="Silar P."/>
            <person name="Natvig D.O."/>
            <person name="Lalanne C."/>
            <person name="Gautier V."/>
            <person name="Ament-Velasquez S.L."/>
            <person name="Kruys A."/>
            <person name="Hutchinson M.I."/>
            <person name="Powell A.J."/>
            <person name="Barry K."/>
            <person name="Miller A.N."/>
            <person name="Grigoriev I.V."/>
            <person name="Debuchy R."/>
            <person name="Gladieux P."/>
            <person name="Hiltunen Thoren M."/>
            <person name="Johannesson H."/>
        </authorList>
    </citation>
    <scope>NUCLEOTIDE SEQUENCE</scope>
    <source>
        <strain evidence="3">CBS 232.78</strain>
    </source>
</reference>
<evidence type="ECO:0000313" key="3">
    <source>
        <dbReference type="EMBL" id="KAK3385641.1"/>
    </source>
</evidence>
<gene>
    <name evidence="3" type="ORF">B0H63DRAFT_186082</name>
</gene>
<evidence type="ECO:0000256" key="1">
    <source>
        <dbReference type="SAM" id="MobiDB-lite"/>
    </source>
</evidence>
<name>A0AAE0TZV7_9PEZI</name>
<sequence length="535" mass="59758">MDDQQRARVGIMETLDYILGSLLPGNRHPGFGVTEYEVSSVVMETGFQDFQTLLFQDRDFEYTSTSDADQLNFAHAGFRMLDVLASHLKPHDRHTPPPAAAGHPRAEDEADNPETETILEWNYSESYATYEAPIEHDVTTAVAPQRMQKPARKCSQKLVKMSEIMTVMVTLALATPIVSARYKRFLDMFHLTMDSNDVVRPFAGRPFKAFVRLYTNDFELARKQRLPPDVLQLAAAVNSGLFSRSSLLEASVSGAASGRKRADEGSDGDLDNKERRQRRHKRDKKLADAHELMSSWIYTENTVVVPCGLYVWLVILGAAILVGGGLAIGLTIQDRLTGVDPFNITMYAWALAALWLLILKALLVEEWSWSDFLHGRVRCRSVSELRAVTGIHDQLVIAKLLHDERDSILKTRGPFNAVFLSKSEAGFSIDVPLQNKTLLLSGLVMIKVETPLGHALVCLDVRRGTELSIVAHREVGSMRKERLICPSIERLAQPASTKTLGNGGPYRLPQFPLKSGKLEWRKVEGVYNVLDAEFA</sequence>
<proteinExistence type="predicted"/>
<reference evidence="3" key="2">
    <citation type="submission" date="2023-06" db="EMBL/GenBank/DDBJ databases">
        <authorList>
            <consortium name="Lawrence Berkeley National Laboratory"/>
            <person name="Haridas S."/>
            <person name="Hensen N."/>
            <person name="Bonometti L."/>
            <person name="Westerberg I."/>
            <person name="Brannstrom I.O."/>
            <person name="Guillou S."/>
            <person name="Cros-Aarteil S."/>
            <person name="Calhoun S."/>
            <person name="Kuo A."/>
            <person name="Mondo S."/>
            <person name="Pangilinan J."/>
            <person name="Riley R."/>
            <person name="LaButti K."/>
            <person name="Andreopoulos B."/>
            <person name="Lipzen A."/>
            <person name="Chen C."/>
            <person name="Yanf M."/>
            <person name="Daum C."/>
            <person name="Ng V."/>
            <person name="Clum A."/>
            <person name="Steindorff A."/>
            <person name="Ohm R."/>
            <person name="Martin F."/>
            <person name="Silar P."/>
            <person name="Natvig D."/>
            <person name="Lalanne C."/>
            <person name="Gautier V."/>
            <person name="Ament-velasquez S.L."/>
            <person name="Kruys A."/>
            <person name="Hutchinson M.I."/>
            <person name="Powell A.J."/>
            <person name="Barry K."/>
            <person name="Miller A.N."/>
            <person name="Grigoriev I.V."/>
            <person name="Debuchy R."/>
            <person name="Gladieux P."/>
            <person name="Thoren M.H."/>
            <person name="Johannesson H."/>
        </authorList>
    </citation>
    <scope>NUCLEOTIDE SEQUENCE</scope>
    <source>
        <strain evidence="3">CBS 232.78</strain>
    </source>
</reference>